<evidence type="ECO:0000256" key="4">
    <source>
        <dbReference type="ARBA" id="ARBA00022755"/>
    </source>
</evidence>
<protein>
    <submittedName>
        <fullName evidence="6">GMP synthase-like protein</fullName>
    </submittedName>
</protein>
<keyword evidence="1" id="KW-0436">Ligase</keyword>
<proteinExistence type="predicted"/>
<organism evidence="6 7">
    <name type="scientific">Daphnia magna</name>
    <dbReference type="NCBI Taxonomy" id="35525"/>
    <lineage>
        <taxon>Eukaryota</taxon>
        <taxon>Metazoa</taxon>
        <taxon>Ecdysozoa</taxon>
        <taxon>Arthropoda</taxon>
        <taxon>Crustacea</taxon>
        <taxon>Branchiopoda</taxon>
        <taxon>Diplostraca</taxon>
        <taxon>Cladocera</taxon>
        <taxon>Anomopoda</taxon>
        <taxon>Daphniidae</taxon>
        <taxon>Daphnia</taxon>
    </lineage>
</organism>
<dbReference type="GO" id="GO:0003921">
    <property type="term" value="F:GMP synthase activity"/>
    <property type="evidence" value="ECO:0007669"/>
    <property type="project" value="TreeGrafter"/>
</dbReference>
<dbReference type="PANTHER" id="PTHR11922:SF2">
    <property type="entry name" value="GMP SYNTHASE [GLUTAMINE-HYDROLYZING]"/>
    <property type="match status" value="1"/>
</dbReference>
<evidence type="ECO:0000256" key="1">
    <source>
        <dbReference type="ARBA" id="ARBA00022598"/>
    </source>
</evidence>
<dbReference type="Gene3D" id="3.40.50.620">
    <property type="entry name" value="HUPs"/>
    <property type="match status" value="1"/>
</dbReference>
<keyword evidence="5" id="KW-0067">ATP-binding</keyword>
<dbReference type="OrthoDB" id="1724632at2759"/>
<evidence type="ECO:0000256" key="5">
    <source>
        <dbReference type="ARBA" id="ARBA00022840"/>
    </source>
</evidence>
<keyword evidence="4" id="KW-0658">Purine biosynthesis</keyword>
<name>A0A164YVZ9_9CRUS</name>
<keyword evidence="7" id="KW-1185">Reference proteome</keyword>
<dbReference type="Proteomes" id="UP000076858">
    <property type="component" value="Unassembled WGS sequence"/>
</dbReference>
<dbReference type="GO" id="GO:0005524">
    <property type="term" value="F:ATP binding"/>
    <property type="evidence" value="ECO:0007669"/>
    <property type="project" value="UniProtKB-KW"/>
</dbReference>
<dbReference type="PANTHER" id="PTHR11922">
    <property type="entry name" value="GMP SYNTHASE-RELATED"/>
    <property type="match status" value="1"/>
</dbReference>
<dbReference type="EMBL" id="LRGB01000868">
    <property type="protein sequence ID" value="KZS15664.1"/>
    <property type="molecule type" value="Genomic_DNA"/>
</dbReference>
<dbReference type="InterPro" id="IPR014729">
    <property type="entry name" value="Rossmann-like_a/b/a_fold"/>
</dbReference>
<dbReference type="GO" id="GO:0005829">
    <property type="term" value="C:cytosol"/>
    <property type="evidence" value="ECO:0007669"/>
    <property type="project" value="TreeGrafter"/>
</dbReference>
<sequence length="205" mass="23549">MEALTRFTQRMPHFTTHKSLLAFFQCREFVMHAITQQGIRWNGGEKRCLQWAIRDPNSVDKVAEELRCVASSLRHIISAIADTERRLYEVNFHDLSENGGFTLEKCEQQCIVYIRSMVGRVKSMLMLVSGEVDFAVCAALFHEALLQVITRRECRASTSITVSCVKTNPSRSSLVYSNSELFFGHWLLISSSYQRSDLRFQMVLV</sequence>
<evidence type="ECO:0000256" key="3">
    <source>
        <dbReference type="ARBA" id="ARBA00022749"/>
    </source>
</evidence>
<evidence type="ECO:0000256" key="2">
    <source>
        <dbReference type="ARBA" id="ARBA00022741"/>
    </source>
</evidence>
<evidence type="ECO:0000313" key="7">
    <source>
        <dbReference type="Proteomes" id="UP000076858"/>
    </source>
</evidence>
<keyword evidence="2" id="KW-0547">Nucleotide-binding</keyword>
<gene>
    <name evidence="6" type="ORF">APZ42_018854</name>
</gene>
<comment type="caution">
    <text evidence="6">The sequence shown here is derived from an EMBL/GenBank/DDBJ whole genome shotgun (WGS) entry which is preliminary data.</text>
</comment>
<reference evidence="6 7" key="1">
    <citation type="submission" date="2016-03" db="EMBL/GenBank/DDBJ databases">
        <title>EvidentialGene: Evidence-directed Construction of Genes on Genomes.</title>
        <authorList>
            <person name="Gilbert D.G."/>
            <person name="Choi J.-H."/>
            <person name="Mockaitis K."/>
            <person name="Colbourne J."/>
            <person name="Pfrender M."/>
        </authorList>
    </citation>
    <scope>NUCLEOTIDE SEQUENCE [LARGE SCALE GENOMIC DNA]</scope>
    <source>
        <strain evidence="6 7">Xinb3</strain>
        <tissue evidence="6">Complete organism</tissue>
    </source>
</reference>
<keyword evidence="3" id="KW-0332">GMP biosynthesis</keyword>
<evidence type="ECO:0000313" key="6">
    <source>
        <dbReference type="EMBL" id="KZS15664.1"/>
    </source>
</evidence>
<dbReference type="STRING" id="35525.A0A164YVZ9"/>
<accession>A0A164YVZ9</accession>
<dbReference type="AlphaFoldDB" id="A0A164YVZ9"/>